<evidence type="ECO:0000256" key="6">
    <source>
        <dbReference type="ARBA" id="ARBA00022989"/>
    </source>
</evidence>
<keyword evidence="6 10" id="KW-1133">Transmembrane helix</keyword>
<dbReference type="InterPro" id="IPR004117">
    <property type="entry name" value="7tm6_olfct_rcpt"/>
</dbReference>
<evidence type="ECO:0000256" key="2">
    <source>
        <dbReference type="ARBA" id="ARBA00022475"/>
    </source>
</evidence>
<feature type="transmembrane region" description="Helical" evidence="10">
    <location>
        <begin position="359"/>
        <end position="381"/>
    </location>
</feature>
<keyword evidence="5 10" id="KW-0552">Olfaction</keyword>
<evidence type="ECO:0000313" key="11">
    <source>
        <dbReference type="EMBL" id="ARO76450.1"/>
    </source>
</evidence>
<keyword evidence="3 10" id="KW-0716">Sensory transduction</keyword>
<keyword evidence="8 10" id="KW-0675">Receptor</keyword>
<sequence length="401" mass="45981">MDASENLKTNHPQKYFLKLICRSLYYIGMGDYWYEKTERTKVHKKMYIVYAVIINGYLLLSTLNQLLAHFRTDLTLKEKNDLIQFSLAHPSLCAKFICLFLQKDRLKVLFEKLIEGDSYTFRSLDVEKVSVKKAIRYFVALSTGTYAAVLFSTIDGFLSSKRDGTPFQTEVSLIPTGSQLGPFWSFIRCLHVLHWWCIVTNMLLVDAISFTSLIFLGYKFRLACMYFEQLRVKTKDNCKSKSDKDCMEEYEKGLITGIKLHQDALWCARTVQSSLGIIYGVQIIETTSILVMCMIKLVATRGSFTFLLANFFYIACLLTLNGVYMIAAGDITFEASPLSTEIFHSGWDLLKSRRRFRTLIVLAIACSQKPVYMTAFGVITLSHENFISVLRSSYSFFAVTY</sequence>
<reference evidence="11" key="1">
    <citation type="submission" date="2016-04" db="EMBL/GenBank/DDBJ databases">
        <title>Deep sequencing-based transcriptome analysis of the yellow peach moth Conogethes punctiferalis (Guenee) antennae.</title>
        <authorList>
            <person name="Ge X."/>
            <person name="Zhang T."/>
            <person name="Wang Z."/>
            <person name="He K."/>
            <person name="Bai S."/>
        </authorList>
    </citation>
    <scope>NUCLEOTIDE SEQUENCE</scope>
</reference>
<name>A0A1Y9TJJ8_CONPF</name>
<feature type="transmembrane region" description="Helical" evidence="10">
    <location>
        <begin position="137"/>
        <end position="158"/>
    </location>
</feature>
<dbReference type="PANTHER" id="PTHR21137">
    <property type="entry name" value="ODORANT RECEPTOR"/>
    <property type="match status" value="1"/>
</dbReference>
<evidence type="ECO:0000256" key="7">
    <source>
        <dbReference type="ARBA" id="ARBA00023136"/>
    </source>
</evidence>
<evidence type="ECO:0000256" key="3">
    <source>
        <dbReference type="ARBA" id="ARBA00022606"/>
    </source>
</evidence>
<dbReference type="AlphaFoldDB" id="A0A1Y9TJJ8"/>
<evidence type="ECO:0000256" key="1">
    <source>
        <dbReference type="ARBA" id="ARBA00004651"/>
    </source>
</evidence>
<evidence type="ECO:0000256" key="10">
    <source>
        <dbReference type="RuleBase" id="RU351113"/>
    </source>
</evidence>
<organism evidence="11">
    <name type="scientific">Conogethes punctiferalis</name>
    <name type="common">Durian fruit borer</name>
    <name type="synonym">Astura punctiferalis</name>
    <dbReference type="NCBI Taxonomy" id="1133088"/>
    <lineage>
        <taxon>Eukaryota</taxon>
        <taxon>Metazoa</taxon>
        <taxon>Ecdysozoa</taxon>
        <taxon>Arthropoda</taxon>
        <taxon>Hexapoda</taxon>
        <taxon>Insecta</taxon>
        <taxon>Pterygota</taxon>
        <taxon>Neoptera</taxon>
        <taxon>Endopterygota</taxon>
        <taxon>Lepidoptera</taxon>
        <taxon>Glossata</taxon>
        <taxon>Ditrysia</taxon>
        <taxon>Pyraloidea</taxon>
        <taxon>Crambidae</taxon>
        <taxon>Spilomelinae</taxon>
        <taxon>Conogethes</taxon>
    </lineage>
</organism>
<evidence type="ECO:0000256" key="4">
    <source>
        <dbReference type="ARBA" id="ARBA00022692"/>
    </source>
</evidence>
<dbReference type="Pfam" id="PF02949">
    <property type="entry name" value="7tm_6"/>
    <property type="match status" value="1"/>
</dbReference>
<dbReference type="EMBL" id="KX084495">
    <property type="protein sequence ID" value="ARO76450.1"/>
    <property type="molecule type" value="mRNA"/>
</dbReference>
<dbReference type="GO" id="GO:0004984">
    <property type="term" value="F:olfactory receptor activity"/>
    <property type="evidence" value="ECO:0007669"/>
    <property type="project" value="InterPro"/>
</dbReference>
<dbReference type="PANTHER" id="PTHR21137:SF35">
    <property type="entry name" value="ODORANT RECEPTOR 19A-RELATED"/>
    <property type="match status" value="1"/>
</dbReference>
<gene>
    <name evidence="11" type="primary">OR45</name>
</gene>
<dbReference type="GO" id="GO:0007165">
    <property type="term" value="P:signal transduction"/>
    <property type="evidence" value="ECO:0007669"/>
    <property type="project" value="UniProtKB-KW"/>
</dbReference>
<protein>
    <recommendedName>
        <fullName evidence="10">Odorant receptor</fullName>
    </recommendedName>
</protein>
<comment type="subcellular location">
    <subcellularLocation>
        <location evidence="1 10">Cell membrane</location>
        <topology evidence="1 10">Multi-pass membrane protein</topology>
    </subcellularLocation>
</comment>
<evidence type="ECO:0000256" key="8">
    <source>
        <dbReference type="ARBA" id="ARBA00023170"/>
    </source>
</evidence>
<keyword evidence="2" id="KW-1003">Cell membrane</keyword>
<keyword evidence="9 10" id="KW-0807">Transducer</keyword>
<dbReference type="SMR" id="A0A1Y9TJJ8"/>
<keyword evidence="4 10" id="KW-0812">Transmembrane</keyword>
<accession>A0A1Y9TJJ8</accession>
<dbReference type="GO" id="GO:0005886">
    <property type="term" value="C:plasma membrane"/>
    <property type="evidence" value="ECO:0007669"/>
    <property type="project" value="UniProtKB-SubCell"/>
</dbReference>
<keyword evidence="7 10" id="KW-0472">Membrane</keyword>
<feature type="transmembrane region" description="Helical" evidence="10">
    <location>
        <begin position="82"/>
        <end position="101"/>
    </location>
</feature>
<evidence type="ECO:0000256" key="9">
    <source>
        <dbReference type="ARBA" id="ARBA00023224"/>
    </source>
</evidence>
<dbReference type="GO" id="GO:0005549">
    <property type="term" value="F:odorant binding"/>
    <property type="evidence" value="ECO:0007669"/>
    <property type="project" value="InterPro"/>
</dbReference>
<comment type="similarity">
    <text evidence="10">Belongs to the insect chemoreceptor superfamily. Heteromeric odorant receptor channel (TC 1.A.69) family.</text>
</comment>
<proteinExistence type="evidence at transcript level"/>
<feature type="transmembrane region" description="Helical" evidence="10">
    <location>
        <begin position="46"/>
        <end position="70"/>
    </location>
</feature>
<feature type="transmembrane region" description="Helical" evidence="10">
    <location>
        <begin position="277"/>
        <end position="298"/>
    </location>
</feature>
<evidence type="ECO:0000256" key="5">
    <source>
        <dbReference type="ARBA" id="ARBA00022725"/>
    </source>
</evidence>
<feature type="transmembrane region" description="Helical" evidence="10">
    <location>
        <begin position="304"/>
        <end position="327"/>
    </location>
</feature>
<feature type="transmembrane region" description="Helical" evidence="10">
    <location>
        <begin position="193"/>
        <end position="218"/>
    </location>
</feature>